<evidence type="ECO:0000256" key="5">
    <source>
        <dbReference type="ARBA" id="ARBA00023136"/>
    </source>
</evidence>
<evidence type="ECO:0000256" key="1">
    <source>
        <dbReference type="ARBA" id="ARBA00004167"/>
    </source>
</evidence>
<dbReference type="NCBIfam" id="TIGR04211">
    <property type="entry name" value="SH3_and_anchor"/>
    <property type="match status" value="1"/>
</dbReference>
<feature type="transmembrane region" description="Helical" evidence="7">
    <location>
        <begin position="150"/>
        <end position="171"/>
    </location>
</feature>
<dbReference type="GO" id="GO:0016020">
    <property type="term" value="C:membrane"/>
    <property type="evidence" value="ECO:0007669"/>
    <property type="project" value="UniProtKB-SubCell"/>
</dbReference>
<comment type="subcellular location">
    <subcellularLocation>
        <location evidence="1">Membrane</location>
        <topology evidence="1">Single-pass membrane protein</topology>
    </subcellularLocation>
</comment>
<keyword evidence="6" id="KW-0175">Coiled coil</keyword>
<evidence type="ECO:0000259" key="8">
    <source>
        <dbReference type="PROSITE" id="PS51781"/>
    </source>
</evidence>
<keyword evidence="3" id="KW-0732">Signal</keyword>
<keyword evidence="2 7" id="KW-0812">Transmembrane</keyword>
<proteinExistence type="predicted"/>
<evidence type="ECO:0000256" key="3">
    <source>
        <dbReference type="ARBA" id="ARBA00022729"/>
    </source>
</evidence>
<feature type="domain" description="SH3b" evidence="8">
    <location>
        <begin position="12"/>
        <end position="77"/>
    </location>
</feature>
<evidence type="ECO:0000256" key="2">
    <source>
        <dbReference type="ARBA" id="ARBA00022692"/>
    </source>
</evidence>
<dbReference type="AlphaFoldDB" id="A0AA50KH78"/>
<dbReference type="Proteomes" id="UP001236800">
    <property type="component" value="Chromosome"/>
</dbReference>
<feature type="coiled-coil region" evidence="6">
    <location>
        <begin position="111"/>
        <end position="145"/>
    </location>
</feature>
<keyword evidence="5 7" id="KW-0472">Membrane</keyword>
<gene>
    <name evidence="9" type="ORF">RA178_04300</name>
</gene>
<evidence type="ECO:0000256" key="6">
    <source>
        <dbReference type="SAM" id="Coils"/>
    </source>
</evidence>
<name>A0AA50KH78_9GAMM</name>
<dbReference type="GeneID" id="301338378"/>
<evidence type="ECO:0000256" key="7">
    <source>
        <dbReference type="SAM" id="Phobius"/>
    </source>
</evidence>
<dbReference type="KEGG" id="sog:RA178_04300"/>
<dbReference type="RefSeq" id="WP_212600477.1">
    <property type="nucleotide sequence ID" value="NZ_CP132914.1"/>
</dbReference>
<dbReference type="Pfam" id="PF08239">
    <property type="entry name" value="SH3_3"/>
    <property type="match status" value="1"/>
</dbReference>
<protein>
    <submittedName>
        <fullName evidence="9">TIGR04211 family SH3 domain-containing protein</fullName>
    </submittedName>
</protein>
<organism evidence="9">
    <name type="scientific">Shewanella oncorhynchi</name>
    <dbReference type="NCBI Taxonomy" id="2726434"/>
    <lineage>
        <taxon>Bacteria</taxon>
        <taxon>Pseudomonadati</taxon>
        <taxon>Pseudomonadota</taxon>
        <taxon>Gammaproteobacteria</taxon>
        <taxon>Alteromonadales</taxon>
        <taxon>Shewanellaceae</taxon>
        <taxon>Shewanella</taxon>
    </lineage>
</organism>
<dbReference type="InterPro" id="IPR016476">
    <property type="entry name" value="SH3_dom_pro"/>
</dbReference>
<dbReference type="SMART" id="SM00287">
    <property type="entry name" value="SH3b"/>
    <property type="match status" value="1"/>
</dbReference>
<accession>A0AA50KH78</accession>
<keyword evidence="4 7" id="KW-1133">Transmembrane helix</keyword>
<dbReference type="EMBL" id="CP132914">
    <property type="protein sequence ID" value="WMB75194.1"/>
    <property type="molecule type" value="Genomic_DNA"/>
</dbReference>
<dbReference type="PIRSF" id="PIRSF006158">
    <property type="entry name" value="UCP006158_SH3"/>
    <property type="match status" value="1"/>
</dbReference>
<sequence>MILLSSNLLAEGQSRYISDNVFLYLLGGPGTEFRIVGSIEAGQPVTLLNETQGDYSKIIDHKGREGWVQTNLISSTQSFREQVPALTTELAQAKAKLAEVSSSTDNHAGELLELKAKLSELETTLAKTTQERDQLKNAVDRTAQDERFELWRQGGLIAGMGLILGIILVYLPRPQRRNKKRWM</sequence>
<dbReference type="InterPro" id="IPR003646">
    <property type="entry name" value="SH3-like_bac-type"/>
</dbReference>
<reference evidence="9" key="1">
    <citation type="submission" date="2023-08" db="EMBL/GenBank/DDBJ databases">
        <title>Complete genome sequence of Shewanella oncorhynchi Z-P2, a siderophore putrebactin-producing bacterium.</title>
        <authorList>
            <person name="Zhang Y."/>
        </authorList>
    </citation>
    <scope>NUCLEOTIDE SEQUENCE</scope>
    <source>
        <strain evidence="9">Z-P2</strain>
    </source>
</reference>
<dbReference type="PROSITE" id="PS51781">
    <property type="entry name" value="SH3B"/>
    <property type="match status" value="1"/>
</dbReference>
<evidence type="ECO:0000313" key="9">
    <source>
        <dbReference type="EMBL" id="WMB75194.1"/>
    </source>
</evidence>
<evidence type="ECO:0000256" key="4">
    <source>
        <dbReference type="ARBA" id="ARBA00022989"/>
    </source>
</evidence>
<dbReference type="Gene3D" id="2.30.30.40">
    <property type="entry name" value="SH3 Domains"/>
    <property type="match status" value="1"/>
</dbReference>